<accession>A0AC34RMN7</accession>
<proteinExistence type="predicted"/>
<evidence type="ECO:0000313" key="1">
    <source>
        <dbReference type="Proteomes" id="UP000887576"/>
    </source>
</evidence>
<reference evidence="2" key="1">
    <citation type="submission" date="2022-11" db="UniProtKB">
        <authorList>
            <consortium name="WormBaseParasite"/>
        </authorList>
    </citation>
    <scope>IDENTIFICATION</scope>
</reference>
<protein>
    <submittedName>
        <fullName evidence="2">Protein kinase domain-containing protein</fullName>
    </submittedName>
</protein>
<sequence>MMNRLKIELQILRLFEKLPPEKRTHFTESYDRGKTPCFKFIVMELVGKSVYNIQKDAPKREFSLSTAFKLGIQTLEAIEHLHELGKDRDEFGGREGRSYLHRDIKPHNYSIGIGQKKNKIYILDFGIARKFVKKTGTMILRVPRERVKFLGTLKYASRACHYSKEQSRKDDLEAWLYMQLEFIDPQTIFWAFERDRKNVVVQKEKLFSEEWERGK</sequence>
<dbReference type="Proteomes" id="UP000887576">
    <property type="component" value="Unplaced"/>
</dbReference>
<name>A0AC34RMN7_9BILA</name>
<organism evidence="1 2">
    <name type="scientific">Panagrolaimus sp. JU765</name>
    <dbReference type="NCBI Taxonomy" id="591449"/>
    <lineage>
        <taxon>Eukaryota</taxon>
        <taxon>Metazoa</taxon>
        <taxon>Ecdysozoa</taxon>
        <taxon>Nematoda</taxon>
        <taxon>Chromadorea</taxon>
        <taxon>Rhabditida</taxon>
        <taxon>Tylenchina</taxon>
        <taxon>Panagrolaimomorpha</taxon>
        <taxon>Panagrolaimoidea</taxon>
        <taxon>Panagrolaimidae</taxon>
        <taxon>Panagrolaimus</taxon>
    </lineage>
</organism>
<evidence type="ECO:0000313" key="2">
    <source>
        <dbReference type="WBParaSite" id="JU765_v2.g8440.t1"/>
    </source>
</evidence>
<dbReference type="WBParaSite" id="JU765_v2.g8440.t1">
    <property type="protein sequence ID" value="JU765_v2.g8440.t1"/>
    <property type="gene ID" value="JU765_v2.g8440"/>
</dbReference>